<organism evidence="4 5">
    <name type="scientific">Sulfurimonas crateris</name>
    <dbReference type="NCBI Taxonomy" id="2574727"/>
    <lineage>
        <taxon>Bacteria</taxon>
        <taxon>Pseudomonadati</taxon>
        <taxon>Campylobacterota</taxon>
        <taxon>Epsilonproteobacteria</taxon>
        <taxon>Campylobacterales</taxon>
        <taxon>Sulfurimonadaceae</taxon>
        <taxon>Sulfurimonas</taxon>
    </lineage>
</organism>
<evidence type="ECO:0000259" key="3">
    <source>
        <dbReference type="Pfam" id="PF02581"/>
    </source>
</evidence>
<keyword evidence="5" id="KW-1185">Reference proteome</keyword>
<dbReference type="GO" id="GO:0004789">
    <property type="term" value="F:thiamine-phosphate diphosphorylase activity"/>
    <property type="evidence" value="ECO:0007669"/>
    <property type="project" value="TreeGrafter"/>
</dbReference>
<dbReference type="SUPFAM" id="SSF51391">
    <property type="entry name" value="Thiamin phosphate synthase"/>
    <property type="match status" value="1"/>
</dbReference>
<evidence type="ECO:0000256" key="1">
    <source>
        <dbReference type="ARBA" id="ARBA00004948"/>
    </source>
</evidence>
<dbReference type="PANTHER" id="PTHR20857:SF15">
    <property type="entry name" value="THIAMINE-PHOSPHATE SYNTHASE"/>
    <property type="match status" value="1"/>
</dbReference>
<protein>
    <submittedName>
        <fullName evidence="4">Thiamine phosphate synthase</fullName>
    </submittedName>
</protein>
<gene>
    <name evidence="4" type="ORF">FCU45_05590</name>
</gene>
<dbReference type="OrthoDB" id="5347413at2"/>
<keyword evidence="2" id="KW-0784">Thiamine biosynthesis</keyword>
<dbReference type="InterPro" id="IPR036206">
    <property type="entry name" value="ThiamineP_synth_sf"/>
</dbReference>
<dbReference type="Pfam" id="PF02581">
    <property type="entry name" value="TMP-TENI"/>
    <property type="match status" value="1"/>
</dbReference>
<evidence type="ECO:0000313" key="5">
    <source>
        <dbReference type="Proteomes" id="UP000309561"/>
    </source>
</evidence>
<evidence type="ECO:0000256" key="2">
    <source>
        <dbReference type="ARBA" id="ARBA00022977"/>
    </source>
</evidence>
<dbReference type="PANTHER" id="PTHR20857">
    <property type="entry name" value="THIAMINE-PHOSPHATE PYROPHOSPHORYLASE"/>
    <property type="match status" value="1"/>
</dbReference>
<proteinExistence type="predicted"/>
<reference evidence="4 5" key="1">
    <citation type="submission" date="2019-04" db="EMBL/GenBank/DDBJ databases">
        <title>Sulfurimonas crateris sp. nov. a facultative anaerobic sulfur-oxidizing chemolithautotrophic bacterium isolated from a terrestrial mud vulcano.</title>
        <authorList>
            <person name="Ratnikova N.M."/>
            <person name="Slobodkin A.I."/>
            <person name="Merkel A.Y."/>
            <person name="Novikov A."/>
            <person name="Bonch-Osmolovskaya E.A."/>
            <person name="Slobodkina G.B."/>
        </authorList>
    </citation>
    <scope>NUCLEOTIDE SEQUENCE [LARGE SCALE GENOMIC DNA]</scope>
    <source>
        <strain evidence="4 5">SN118</strain>
    </source>
</reference>
<dbReference type="AlphaFoldDB" id="A0A4U2Z5N1"/>
<dbReference type="EMBL" id="SZPX01000004">
    <property type="protein sequence ID" value="TKI69527.1"/>
    <property type="molecule type" value="Genomic_DNA"/>
</dbReference>
<evidence type="ECO:0000313" key="4">
    <source>
        <dbReference type="EMBL" id="TKI69527.1"/>
    </source>
</evidence>
<accession>A0A4U2Z5N1</accession>
<dbReference type="InterPro" id="IPR013785">
    <property type="entry name" value="Aldolase_TIM"/>
</dbReference>
<dbReference type="Proteomes" id="UP000309561">
    <property type="component" value="Unassembled WGS sequence"/>
</dbReference>
<name>A0A4U2Z5N1_9BACT</name>
<feature type="domain" description="Thiamine phosphate synthase/TenI" evidence="3">
    <location>
        <begin position="4"/>
        <end position="180"/>
    </location>
</feature>
<comment type="pathway">
    <text evidence="1">Cofactor biosynthesis; thiamine diphosphate biosynthesis.</text>
</comment>
<dbReference type="InterPro" id="IPR022998">
    <property type="entry name" value="ThiamineP_synth_TenI"/>
</dbReference>
<dbReference type="RefSeq" id="WP_137013163.1">
    <property type="nucleotide sequence ID" value="NZ_SZPX01000004.1"/>
</dbReference>
<sequence>MQKYLITSEEFYGTTPELFRSKLHSQLKKHKPSYILYRDKTNPNYNELAAVFAGVCRDYKGLKCFLHQDAELAYKLGVSGVHLTSTQFEEIAKAKRMGLFVIISTHTKEEVLRAQKLGADAVTYSPIFASPNKGEPKGVEELKRILDISDVKVFALGGIVTQEQVEMIERSKAYGFASIRYFF</sequence>
<dbReference type="Gene3D" id="3.20.20.70">
    <property type="entry name" value="Aldolase class I"/>
    <property type="match status" value="1"/>
</dbReference>
<comment type="caution">
    <text evidence="4">The sequence shown here is derived from an EMBL/GenBank/DDBJ whole genome shotgun (WGS) entry which is preliminary data.</text>
</comment>
<dbReference type="GO" id="GO:0005737">
    <property type="term" value="C:cytoplasm"/>
    <property type="evidence" value="ECO:0007669"/>
    <property type="project" value="TreeGrafter"/>
</dbReference>
<dbReference type="CDD" id="cd00564">
    <property type="entry name" value="TMP_TenI"/>
    <property type="match status" value="1"/>
</dbReference>
<dbReference type="GO" id="GO:0009228">
    <property type="term" value="P:thiamine biosynthetic process"/>
    <property type="evidence" value="ECO:0007669"/>
    <property type="project" value="UniProtKB-KW"/>
</dbReference>